<comment type="similarity">
    <text evidence="1">Belongs to the type-I restriction system S methylase family.</text>
</comment>
<gene>
    <name evidence="5" type="ORF">FXF62_06265</name>
</gene>
<dbReference type="GO" id="GO:0009307">
    <property type="term" value="P:DNA restriction-modification system"/>
    <property type="evidence" value="ECO:0007669"/>
    <property type="project" value="UniProtKB-KW"/>
</dbReference>
<dbReference type="GO" id="GO:0003677">
    <property type="term" value="F:DNA binding"/>
    <property type="evidence" value="ECO:0007669"/>
    <property type="project" value="UniProtKB-KW"/>
</dbReference>
<evidence type="ECO:0000259" key="4">
    <source>
        <dbReference type="Pfam" id="PF01420"/>
    </source>
</evidence>
<dbReference type="Gene3D" id="3.90.220.20">
    <property type="entry name" value="DNA methylase specificity domains"/>
    <property type="match status" value="3"/>
</dbReference>
<evidence type="ECO:0000256" key="2">
    <source>
        <dbReference type="ARBA" id="ARBA00022747"/>
    </source>
</evidence>
<dbReference type="EMBL" id="VSJJ01000006">
    <property type="protein sequence ID" value="KAA0963949.1"/>
    <property type="molecule type" value="Genomic_DNA"/>
</dbReference>
<evidence type="ECO:0000256" key="3">
    <source>
        <dbReference type="ARBA" id="ARBA00023125"/>
    </source>
</evidence>
<evidence type="ECO:0000313" key="5">
    <source>
        <dbReference type="EMBL" id="KAA0963949.1"/>
    </source>
</evidence>
<organism evidence="5 6">
    <name type="scientific">Streptococcus cristatus</name>
    <dbReference type="NCBI Taxonomy" id="45634"/>
    <lineage>
        <taxon>Bacteria</taxon>
        <taxon>Bacillati</taxon>
        <taxon>Bacillota</taxon>
        <taxon>Bacilli</taxon>
        <taxon>Lactobacillales</taxon>
        <taxon>Streptococcaceae</taxon>
        <taxon>Streptococcus</taxon>
    </lineage>
</organism>
<sequence length="569" mass="65121">MVEVVQKTIGDLFDTVSGKSKYSLKYITEHPGVYPVYSAKTTGDMTKGYIDTYDYDLECLQITSNGANAGTVLYRANQKFSVGADTRIYILNDEYIDKISVKFLYHMLKNHPEMQNFSWTNKASLYKLLDIAVDIPVKLDGHFDIKKQEEIVRKFELIEARKVELAEKIEAIKSVDVDIMLGETPKTTSIKVVDLFDLTVSTNSSKFTKTFVKENTGDIPVYGASSDDLPSYGYVKDNAVIIDKGGKREFPVRYFENCLTYNIDGLAGYIFYHEGRFSLSEKVRPLVIKEEYASKVNPLYLKQVLEPIFRSHVKGRKGKNGKNEYTKLNTSMIKNLEVVLPLTSSGEIDLEKQNQIVKNSQTILEMKNNIEKQGYQFIQSNLDFNSNGVPYIYIYITLAELFDLKRGFSKYTKKYCLDNKGKYPVYSANNSVPLGYRNDFDFDGCYATISVNGIAGKITIINNKFSLNADRMILIPKQEKINIDYIAYILEPLLRQQVKGRSGENGRNEYTKIERNIILDTKIPVPFNRFGKIDLEIQKDIVEKNYKIKNIKNILGEEVEKLLPIELKF</sequence>
<proteinExistence type="inferred from homology"/>
<dbReference type="Pfam" id="PF01420">
    <property type="entry name" value="Methylase_S"/>
    <property type="match status" value="3"/>
</dbReference>
<feature type="domain" description="Type I restriction modification DNA specificity" evidence="4">
    <location>
        <begin position="396"/>
        <end position="551"/>
    </location>
</feature>
<reference evidence="5 6" key="1">
    <citation type="submission" date="2019-08" db="EMBL/GenBank/DDBJ databases">
        <title>Genome sequence and analysis of Streptococcus cristatus strain S22 isolated from throat swab of children scarlet fever in Hangzhou, China.</title>
        <authorList>
            <person name="Huang Y."/>
            <person name="Xie L."/>
        </authorList>
    </citation>
    <scope>NUCLEOTIDE SEQUENCE [LARGE SCALE GENOMIC DNA]</scope>
    <source>
        <strain evidence="5 6">S22</strain>
    </source>
</reference>
<keyword evidence="2" id="KW-0680">Restriction system</keyword>
<dbReference type="Proteomes" id="UP000323039">
    <property type="component" value="Unassembled WGS sequence"/>
</dbReference>
<protein>
    <recommendedName>
        <fullName evidence="4">Type I restriction modification DNA specificity domain-containing protein</fullName>
    </recommendedName>
</protein>
<feature type="domain" description="Type I restriction modification DNA specificity" evidence="4">
    <location>
        <begin position="2"/>
        <end position="168"/>
    </location>
</feature>
<keyword evidence="3" id="KW-0238">DNA-binding</keyword>
<dbReference type="InterPro" id="IPR044946">
    <property type="entry name" value="Restrct_endonuc_typeI_TRD_sf"/>
</dbReference>
<dbReference type="SUPFAM" id="SSF116734">
    <property type="entry name" value="DNA methylase specificity domain"/>
    <property type="match status" value="3"/>
</dbReference>
<dbReference type="InterPro" id="IPR000055">
    <property type="entry name" value="Restrct_endonuc_typeI_TRD"/>
</dbReference>
<comment type="caution">
    <text evidence="5">The sequence shown here is derived from an EMBL/GenBank/DDBJ whole genome shotgun (WGS) entry which is preliminary data.</text>
</comment>
<name>A0A5B0DFR1_STRCR</name>
<evidence type="ECO:0000256" key="1">
    <source>
        <dbReference type="ARBA" id="ARBA00010923"/>
    </source>
</evidence>
<dbReference type="AlphaFoldDB" id="A0A5B0DFR1"/>
<dbReference type="RefSeq" id="WP_149518093.1">
    <property type="nucleotide sequence ID" value="NZ_VSJJ01000006.1"/>
</dbReference>
<accession>A0A5B0DFR1</accession>
<dbReference type="CDD" id="cd17255">
    <property type="entry name" value="RMtype1_S_Fco49512ORF2615P-TRD2-CR2_like"/>
    <property type="match status" value="1"/>
</dbReference>
<evidence type="ECO:0000313" key="6">
    <source>
        <dbReference type="Proteomes" id="UP000323039"/>
    </source>
</evidence>
<feature type="domain" description="Type I restriction modification DNA specificity" evidence="4">
    <location>
        <begin position="191"/>
        <end position="371"/>
    </location>
</feature>